<accession>A0A9W9KYV5</accession>
<reference evidence="2" key="1">
    <citation type="submission" date="2022-12" db="EMBL/GenBank/DDBJ databases">
        <authorList>
            <person name="Petersen C."/>
        </authorList>
    </citation>
    <scope>NUCLEOTIDE SEQUENCE</scope>
    <source>
        <strain evidence="2">IBT 21472</strain>
    </source>
</reference>
<comment type="caution">
    <text evidence="2">The sequence shown here is derived from an EMBL/GenBank/DDBJ whole genome shotgun (WGS) entry which is preliminary data.</text>
</comment>
<dbReference type="Proteomes" id="UP001147746">
    <property type="component" value="Unassembled WGS sequence"/>
</dbReference>
<dbReference type="AlphaFoldDB" id="A0A9W9KYV5"/>
<evidence type="ECO:0000313" key="2">
    <source>
        <dbReference type="EMBL" id="KAJ5331094.1"/>
    </source>
</evidence>
<evidence type="ECO:0000313" key="3">
    <source>
        <dbReference type="Proteomes" id="UP001147746"/>
    </source>
</evidence>
<reference evidence="2" key="2">
    <citation type="journal article" date="2023" name="IMA Fungus">
        <title>Comparative genomic study of the Penicillium genus elucidates a diverse pangenome and 15 lateral gene transfer events.</title>
        <authorList>
            <person name="Petersen C."/>
            <person name="Sorensen T."/>
            <person name="Nielsen M.R."/>
            <person name="Sondergaard T.E."/>
            <person name="Sorensen J.L."/>
            <person name="Fitzpatrick D.A."/>
            <person name="Frisvad J.C."/>
            <person name="Nielsen K.L."/>
        </authorList>
    </citation>
    <scope>NUCLEOTIDE SEQUENCE</scope>
    <source>
        <strain evidence="2">IBT 21472</strain>
    </source>
</reference>
<organism evidence="2 3">
    <name type="scientific">Penicillium atrosanguineum</name>
    <dbReference type="NCBI Taxonomy" id="1132637"/>
    <lineage>
        <taxon>Eukaryota</taxon>
        <taxon>Fungi</taxon>
        <taxon>Dikarya</taxon>
        <taxon>Ascomycota</taxon>
        <taxon>Pezizomycotina</taxon>
        <taxon>Eurotiomycetes</taxon>
        <taxon>Eurotiomycetidae</taxon>
        <taxon>Eurotiales</taxon>
        <taxon>Aspergillaceae</taxon>
        <taxon>Penicillium</taxon>
    </lineage>
</organism>
<protein>
    <submittedName>
        <fullName evidence="2">Uncharacterized protein</fullName>
    </submittedName>
</protein>
<gene>
    <name evidence="2" type="ORF">N7476_000877</name>
</gene>
<sequence>MADNPYNSSDLNSVLQTLSSLASLNSSQNASIPRREAPQIPQRQKQEIRPSERPYSNPPRSSTGTPTTDPATITTWPAALRYVMRAVGQSEETQLRIRGLIRSQHSHEQQWWKAREILLGKQQARGEKKKELDAVLRSIGAPVDSKEVSSMEEDKEELANYDAKVYRASAQMTDAMTAELRGLKIPFFVIQQSLIQEPTESNSIKGFSAQEKRLEGSATVTKAELASLQRRMLELLQDLCKE</sequence>
<keyword evidence="3" id="KW-1185">Reference proteome</keyword>
<dbReference type="OrthoDB" id="5363415at2759"/>
<feature type="region of interest" description="Disordered" evidence="1">
    <location>
        <begin position="24"/>
        <end position="72"/>
    </location>
</feature>
<proteinExistence type="predicted"/>
<dbReference type="EMBL" id="JAPZBO010000001">
    <property type="protein sequence ID" value="KAJ5331094.1"/>
    <property type="molecule type" value="Genomic_DNA"/>
</dbReference>
<dbReference type="Pfam" id="PF10454">
    <property type="entry name" value="DUF2458"/>
    <property type="match status" value="1"/>
</dbReference>
<feature type="compositionally biased region" description="Low complexity" evidence="1">
    <location>
        <begin position="63"/>
        <end position="72"/>
    </location>
</feature>
<name>A0A9W9KYV5_9EURO</name>
<dbReference type="InterPro" id="IPR018858">
    <property type="entry name" value="DUF2458"/>
</dbReference>
<evidence type="ECO:0000256" key="1">
    <source>
        <dbReference type="SAM" id="MobiDB-lite"/>
    </source>
</evidence>